<gene>
    <name evidence="3" type="ORF">SAMN00790413_03517</name>
</gene>
<organism evidence="3 4">
    <name type="scientific">Deinococcus hopiensis KR-140</name>
    <dbReference type="NCBI Taxonomy" id="695939"/>
    <lineage>
        <taxon>Bacteria</taxon>
        <taxon>Thermotogati</taxon>
        <taxon>Deinococcota</taxon>
        <taxon>Deinococci</taxon>
        <taxon>Deinococcales</taxon>
        <taxon>Deinococcaceae</taxon>
        <taxon>Deinococcus</taxon>
    </lineage>
</organism>
<keyword evidence="4" id="KW-1185">Reference proteome</keyword>
<dbReference type="RefSeq" id="WP_139806718.1">
    <property type="nucleotide sequence ID" value="NZ_FWWU01000008.1"/>
</dbReference>
<evidence type="ECO:0000313" key="4">
    <source>
        <dbReference type="Proteomes" id="UP000192582"/>
    </source>
</evidence>
<keyword evidence="2" id="KW-0812">Transmembrane</keyword>
<dbReference type="AlphaFoldDB" id="A0A1W1UY91"/>
<sequence length="113" mass="11978">MSRRAPPEKPLQRLQRVLVPGTTGGLYTLVPGATGFYVILGVYLHAHFTGREAPAMTGELLTAVVAMLGVHTLRGISADRANAANGMAPVPVDPTDPAQKTAPTLPDLRPQER</sequence>
<accession>A0A1W1UY91</accession>
<reference evidence="3 4" key="1">
    <citation type="submission" date="2017-04" db="EMBL/GenBank/DDBJ databases">
        <authorList>
            <person name="Afonso C.L."/>
            <person name="Miller P.J."/>
            <person name="Scott M.A."/>
            <person name="Spackman E."/>
            <person name="Goraichik I."/>
            <person name="Dimitrov K.M."/>
            <person name="Suarez D.L."/>
            <person name="Swayne D.E."/>
        </authorList>
    </citation>
    <scope>NUCLEOTIDE SEQUENCE [LARGE SCALE GENOMIC DNA]</scope>
    <source>
        <strain evidence="3 4">KR-140</strain>
    </source>
</reference>
<protein>
    <submittedName>
        <fullName evidence="3">Uncharacterized protein</fullName>
    </submittedName>
</protein>
<evidence type="ECO:0000256" key="1">
    <source>
        <dbReference type="SAM" id="MobiDB-lite"/>
    </source>
</evidence>
<dbReference type="Proteomes" id="UP000192582">
    <property type="component" value="Unassembled WGS sequence"/>
</dbReference>
<name>A0A1W1UY91_9DEIO</name>
<dbReference type="EMBL" id="FWWU01000008">
    <property type="protein sequence ID" value="SMB85721.1"/>
    <property type="molecule type" value="Genomic_DNA"/>
</dbReference>
<dbReference type="STRING" id="695939.SAMN00790413_03517"/>
<keyword evidence="2" id="KW-1133">Transmembrane helix</keyword>
<keyword evidence="2" id="KW-0472">Membrane</keyword>
<evidence type="ECO:0000313" key="3">
    <source>
        <dbReference type="EMBL" id="SMB85721.1"/>
    </source>
</evidence>
<proteinExistence type="predicted"/>
<evidence type="ECO:0000256" key="2">
    <source>
        <dbReference type="SAM" id="Phobius"/>
    </source>
</evidence>
<feature type="region of interest" description="Disordered" evidence="1">
    <location>
        <begin position="84"/>
        <end position="113"/>
    </location>
</feature>
<dbReference type="OrthoDB" id="77868at2"/>
<feature type="transmembrane region" description="Helical" evidence="2">
    <location>
        <begin position="26"/>
        <end position="46"/>
    </location>
</feature>